<dbReference type="EMBL" id="JASZYV010000001">
    <property type="protein sequence ID" value="MDM0043606.1"/>
    <property type="molecule type" value="Genomic_DNA"/>
</dbReference>
<dbReference type="Proteomes" id="UP001174908">
    <property type="component" value="Unassembled WGS sequence"/>
</dbReference>
<keyword evidence="3" id="KW-1185">Reference proteome</keyword>
<feature type="region of interest" description="Disordered" evidence="1">
    <location>
        <begin position="105"/>
        <end position="129"/>
    </location>
</feature>
<gene>
    <name evidence="2" type="ORF">QTH91_03850</name>
</gene>
<evidence type="ECO:0000313" key="3">
    <source>
        <dbReference type="Proteomes" id="UP001174908"/>
    </source>
</evidence>
<organism evidence="2 3">
    <name type="scientific">Variovorax dokdonensis</name>
    <dbReference type="NCBI Taxonomy" id="344883"/>
    <lineage>
        <taxon>Bacteria</taxon>
        <taxon>Pseudomonadati</taxon>
        <taxon>Pseudomonadota</taxon>
        <taxon>Betaproteobacteria</taxon>
        <taxon>Burkholderiales</taxon>
        <taxon>Comamonadaceae</taxon>
        <taxon>Variovorax</taxon>
    </lineage>
</organism>
<sequence length="302" mass="32545">MARTISASVGTGGANRADDVHTAQSMLNQVDTAQGGPAPKLETDGKCGPLTVGAIRQFQWVQFKFSDGRIDVGQRTLERLQTFDQAPAPAPPPPGGGILPQVVVPPGLVPGPPSPSSPPGGSAPPLAPGLSPLRRRICELALAEALPQPAVSDLITQREDNVTVRAGWRRLKQYFDEGVKGWTQDKWKDKATLDGVRIPGKRVPQGPNSGVSWCGIFATWVVRNSGVDTQWRMGLGPSALQIRFNRDCKPGDICVMEEQVHHFIPISIDGDQMVTVNGNSTNQAILVKTRPLSSVRYYYSVE</sequence>
<dbReference type="Gene3D" id="1.10.101.10">
    <property type="entry name" value="PGBD-like superfamily/PGBD"/>
    <property type="match status" value="1"/>
</dbReference>
<dbReference type="InterPro" id="IPR036366">
    <property type="entry name" value="PGBDSf"/>
</dbReference>
<evidence type="ECO:0000256" key="1">
    <source>
        <dbReference type="SAM" id="MobiDB-lite"/>
    </source>
</evidence>
<reference evidence="2" key="1">
    <citation type="submission" date="2023-06" db="EMBL/GenBank/DDBJ databases">
        <authorList>
            <person name="Jiang Y."/>
            <person name="Liu Q."/>
        </authorList>
    </citation>
    <scope>NUCLEOTIDE SEQUENCE</scope>
    <source>
        <strain evidence="2">CGMCC 1.12089</strain>
    </source>
</reference>
<evidence type="ECO:0000313" key="2">
    <source>
        <dbReference type="EMBL" id="MDM0043606.1"/>
    </source>
</evidence>
<protein>
    <submittedName>
        <fullName evidence="2">Peptidoglycan-binding domain-containing protein</fullName>
    </submittedName>
</protein>
<dbReference type="RefSeq" id="WP_286658701.1">
    <property type="nucleotide sequence ID" value="NZ_JASZYV010000001.1"/>
</dbReference>
<name>A0ABT7N6N6_9BURK</name>
<feature type="compositionally biased region" description="Pro residues" evidence="1">
    <location>
        <begin position="107"/>
        <end position="127"/>
    </location>
</feature>
<comment type="caution">
    <text evidence="2">The sequence shown here is derived from an EMBL/GenBank/DDBJ whole genome shotgun (WGS) entry which is preliminary data.</text>
</comment>
<accession>A0ABT7N6N6</accession>
<proteinExistence type="predicted"/>